<accession>A0AAW1P301</accession>
<dbReference type="PANTHER" id="PTHR12386">
    <property type="entry name" value="ATP SYNTHASE SUBUNIT"/>
    <property type="match status" value="1"/>
</dbReference>
<keyword evidence="4" id="KW-0138">CF(0)</keyword>
<sequence length="127" mass="14031">MAQALRSRLGPLVSKAQASLEPAYKWSEKQAANTYDKLMKDNQQYVVKDKAAADKLGRQLVYTNLAKIPEVLAQNGKEWGTLRQKASKITELPLTEVGTYLLFAGEVYAWSCVGEIIGRGSVTGYSF</sequence>
<proteinExistence type="inferred from homology"/>
<keyword evidence="11" id="KW-1185">Reference proteome</keyword>
<evidence type="ECO:0000313" key="10">
    <source>
        <dbReference type="EMBL" id="KAK9802880.1"/>
    </source>
</evidence>
<keyword evidence="5" id="KW-0375">Hydrogen ion transport</keyword>
<reference evidence="10 11" key="1">
    <citation type="journal article" date="2024" name="Nat. Commun.">
        <title>Phylogenomics reveals the evolutionary origins of lichenization in chlorophyte algae.</title>
        <authorList>
            <person name="Puginier C."/>
            <person name="Libourel C."/>
            <person name="Otte J."/>
            <person name="Skaloud P."/>
            <person name="Haon M."/>
            <person name="Grisel S."/>
            <person name="Petersen M."/>
            <person name="Berrin J.G."/>
            <person name="Delaux P.M."/>
            <person name="Dal Grande F."/>
            <person name="Keller J."/>
        </authorList>
    </citation>
    <scope>NUCLEOTIDE SEQUENCE [LARGE SCALE GENOMIC DNA]</scope>
    <source>
        <strain evidence="10 11">SAG 2036</strain>
    </source>
</reference>
<evidence type="ECO:0000256" key="3">
    <source>
        <dbReference type="ARBA" id="ARBA00022448"/>
    </source>
</evidence>
<name>A0AAW1P301_9CHLO</name>
<evidence type="ECO:0000256" key="5">
    <source>
        <dbReference type="ARBA" id="ARBA00022781"/>
    </source>
</evidence>
<evidence type="ECO:0000256" key="7">
    <source>
        <dbReference type="ARBA" id="ARBA00023128"/>
    </source>
</evidence>
<evidence type="ECO:0000256" key="2">
    <source>
        <dbReference type="ARBA" id="ARBA00005699"/>
    </source>
</evidence>
<dbReference type="GO" id="GO:0045259">
    <property type="term" value="C:proton-transporting ATP synthase complex"/>
    <property type="evidence" value="ECO:0007669"/>
    <property type="project" value="UniProtKB-KW"/>
</dbReference>
<dbReference type="GO" id="GO:0015078">
    <property type="term" value="F:proton transmembrane transporter activity"/>
    <property type="evidence" value="ECO:0007669"/>
    <property type="project" value="InterPro"/>
</dbReference>
<keyword evidence="8" id="KW-0472">Membrane</keyword>
<dbReference type="GO" id="GO:0031966">
    <property type="term" value="C:mitochondrial membrane"/>
    <property type="evidence" value="ECO:0007669"/>
    <property type="project" value="UniProtKB-SubCell"/>
</dbReference>
<dbReference type="EMBL" id="JALJOQ010000065">
    <property type="protein sequence ID" value="KAK9802880.1"/>
    <property type="molecule type" value="Genomic_DNA"/>
</dbReference>
<evidence type="ECO:0000256" key="6">
    <source>
        <dbReference type="ARBA" id="ARBA00023065"/>
    </source>
</evidence>
<dbReference type="InterPro" id="IPR006808">
    <property type="entry name" value="ATP_synth_F0_gsu_mt"/>
</dbReference>
<comment type="subcellular location">
    <subcellularLocation>
        <location evidence="1">Mitochondrion membrane</location>
    </subcellularLocation>
</comment>
<protein>
    <submittedName>
        <fullName evidence="10">Uncharacterized protein</fullName>
    </submittedName>
</protein>
<dbReference type="GO" id="GO:0015986">
    <property type="term" value="P:proton motive force-driven ATP synthesis"/>
    <property type="evidence" value="ECO:0007669"/>
    <property type="project" value="InterPro"/>
</dbReference>
<keyword evidence="7" id="KW-0496">Mitochondrion</keyword>
<gene>
    <name evidence="10" type="ORF">WJX73_000313</name>
</gene>
<evidence type="ECO:0000256" key="4">
    <source>
        <dbReference type="ARBA" id="ARBA00022547"/>
    </source>
</evidence>
<keyword evidence="3" id="KW-0813">Transport</keyword>
<comment type="caution">
    <text evidence="10">The sequence shown here is derived from an EMBL/GenBank/DDBJ whole genome shotgun (WGS) entry which is preliminary data.</text>
</comment>
<evidence type="ECO:0000256" key="8">
    <source>
        <dbReference type="ARBA" id="ARBA00023136"/>
    </source>
</evidence>
<dbReference type="AlphaFoldDB" id="A0AAW1P301"/>
<keyword evidence="6" id="KW-0406">Ion transport</keyword>
<comment type="similarity">
    <text evidence="2">Belongs to the ATPase g subunit family.</text>
</comment>
<organism evidence="10 11">
    <name type="scientific">Symbiochloris irregularis</name>
    <dbReference type="NCBI Taxonomy" id="706552"/>
    <lineage>
        <taxon>Eukaryota</taxon>
        <taxon>Viridiplantae</taxon>
        <taxon>Chlorophyta</taxon>
        <taxon>core chlorophytes</taxon>
        <taxon>Trebouxiophyceae</taxon>
        <taxon>Trebouxiales</taxon>
        <taxon>Trebouxiaceae</taxon>
        <taxon>Symbiochloris</taxon>
    </lineage>
</organism>
<dbReference type="Proteomes" id="UP001465755">
    <property type="component" value="Unassembled WGS sequence"/>
</dbReference>
<evidence type="ECO:0000256" key="1">
    <source>
        <dbReference type="ARBA" id="ARBA00004325"/>
    </source>
</evidence>
<dbReference type="Pfam" id="PF04718">
    <property type="entry name" value="ATP-synt_G"/>
    <property type="match status" value="1"/>
</dbReference>
<evidence type="ECO:0000256" key="9">
    <source>
        <dbReference type="ARBA" id="ARBA00023310"/>
    </source>
</evidence>
<keyword evidence="9" id="KW-0066">ATP synthesis</keyword>
<evidence type="ECO:0000313" key="11">
    <source>
        <dbReference type="Proteomes" id="UP001465755"/>
    </source>
</evidence>